<dbReference type="InterPro" id="IPR036188">
    <property type="entry name" value="FAD/NAD-bd_sf"/>
</dbReference>
<evidence type="ECO:0000256" key="2">
    <source>
        <dbReference type="PIRSR" id="PIRSR000137-2"/>
    </source>
</evidence>
<evidence type="ECO:0000256" key="3">
    <source>
        <dbReference type="RuleBase" id="RU003968"/>
    </source>
</evidence>
<keyword evidence="3" id="KW-0285">Flavoprotein</keyword>
<dbReference type="SUPFAM" id="SSF54373">
    <property type="entry name" value="FAD-linked reductases, C-terminal domain"/>
    <property type="match status" value="1"/>
</dbReference>
<gene>
    <name evidence="7" type="ORF">R5R35_006255</name>
</gene>
<dbReference type="Gene3D" id="3.50.50.60">
    <property type="entry name" value="FAD/NAD(P)-binding domain"/>
    <property type="match status" value="1"/>
</dbReference>
<dbReference type="PIRSF" id="PIRSF000137">
    <property type="entry name" value="Alcohol_oxidase"/>
    <property type="match status" value="1"/>
</dbReference>
<sequence>MAANLVSVVLSAVKTASSLVSFQKFWFLPTFLATLAYYHYDLFDPENRPINQKVLRHEYDFVIVGGGSAGAVLANRLSEVPHWNVLLLEAGGHETEITDVPLLSLYLHKSRFDWKYRTQPQPTACQAMIDKRCCWTRGKVIGGSSVLNTMLYIRGNRRDYDAWEAQGNPGWSYEDVLPYFKKSQDQRNPYLAKNTRYHATGGYLTVQDSPFNTPLGIAFVQAGVEMGYEHRDINGEFQTGFAPFQFTMRRGFRCSTAKAFLRPVRLRKNLHVALWAHVTKVLINPKTKRAYGVEFVRDGYKEKVLARKEVILSAGAINSPQLLMLSGVGPAAHLKAHSIPVLQDSPGVGKNLQDHIAIGGVLWQIDHPVSIMIDRVMNLNAAMRYAVLGTGPLTSNVGLEAVGFITTKYNNQSDDWPDMEFMITSSSTVSDGGTQGKRAHGLTDRFYNEYLSSLNNKDVFGVFPMMLRPRSRGEILLRSNDPFKYPLLYHNYLTDPHDVGVMREGVKAAIAFGETRALKRFGARYHRVPVPGCRKLPLFTDEYWDCFIKQYTMTIYHMSGTCKMGPDGDPMAVVDPQLRVKGISNLRVIDASIMPTIPSGNINAPVIMVGEKGADLVKAAWGGGPLLQQARQRRQPQPQSQTQPQTKPQTQPQPQPQPQKQEQQVQESSVPAAAPALAALANVTR</sequence>
<dbReference type="Gene3D" id="3.30.560.10">
    <property type="entry name" value="Glucose Oxidase, domain 3"/>
    <property type="match status" value="1"/>
</dbReference>
<feature type="region of interest" description="Disordered" evidence="4">
    <location>
        <begin position="629"/>
        <end position="685"/>
    </location>
</feature>
<organism evidence="7 8">
    <name type="scientific">Gryllus longicercus</name>
    <dbReference type="NCBI Taxonomy" id="2509291"/>
    <lineage>
        <taxon>Eukaryota</taxon>
        <taxon>Metazoa</taxon>
        <taxon>Ecdysozoa</taxon>
        <taxon>Arthropoda</taxon>
        <taxon>Hexapoda</taxon>
        <taxon>Insecta</taxon>
        <taxon>Pterygota</taxon>
        <taxon>Neoptera</taxon>
        <taxon>Polyneoptera</taxon>
        <taxon>Orthoptera</taxon>
        <taxon>Ensifera</taxon>
        <taxon>Gryllidea</taxon>
        <taxon>Grylloidea</taxon>
        <taxon>Gryllidae</taxon>
        <taxon>Gryllinae</taxon>
        <taxon>Gryllus</taxon>
    </lineage>
</organism>
<reference evidence="7 8" key="1">
    <citation type="submission" date="2024-03" db="EMBL/GenBank/DDBJ databases">
        <title>The genome assembly and annotation of the cricket Gryllus longicercus Weissman &amp; Gray.</title>
        <authorList>
            <person name="Szrajer S."/>
            <person name="Gray D."/>
            <person name="Ylla G."/>
        </authorList>
    </citation>
    <scope>NUCLEOTIDE SEQUENCE [LARGE SCALE GENOMIC DNA]</scope>
    <source>
        <strain evidence="7">DAG 2021-001</strain>
        <tissue evidence="7">Whole body minus gut</tissue>
    </source>
</reference>
<dbReference type="GO" id="GO:0050660">
    <property type="term" value="F:flavin adenine dinucleotide binding"/>
    <property type="evidence" value="ECO:0007669"/>
    <property type="project" value="InterPro"/>
</dbReference>
<comment type="similarity">
    <text evidence="1 3">Belongs to the GMC oxidoreductase family.</text>
</comment>
<feature type="compositionally biased region" description="Low complexity" evidence="4">
    <location>
        <begin position="635"/>
        <end position="650"/>
    </location>
</feature>
<dbReference type="PANTHER" id="PTHR11552">
    <property type="entry name" value="GLUCOSE-METHANOL-CHOLINE GMC OXIDOREDUCTASE"/>
    <property type="match status" value="1"/>
</dbReference>
<dbReference type="Proteomes" id="UP001378592">
    <property type="component" value="Unassembled WGS sequence"/>
</dbReference>
<dbReference type="Pfam" id="PF05199">
    <property type="entry name" value="GMC_oxred_C"/>
    <property type="match status" value="1"/>
</dbReference>
<feature type="binding site" evidence="2">
    <location>
        <position position="278"/>
    </location>
    <ligand>
        <name>FAD</name>
        <dbReference type="ChEBI" id="CHEBI:57692"/>
    </ligand>
</feature>
<dbReference type="Pfam" id="PF00732">
    <property type="entry name" value="GMC_oxred_N"/>
    <property type="match status" value="1"/>
</dbReference>
<comment type="cofactor">
    <cofactor evidence="2">
        <name>FAD</name>
        <dbReference type="ChEBI" id="CHEBI:57692"/>
    </cofactor>
</comment>
<dbReference type="PROSITE" id="PS00623">
    <property type="entry name" value="GMC_OXRED_1"/>
    <property type="match status" value="1"/>
</dbReference>
<dbReference type="InterPro" id="IPR000172">
    <property type="entry name" value="GMC_OxRdtase_N"/>
</dbReference>
<dbReference type="SUPFAM" id="SSF51905">
    <property type="entry name" value="FAD/NAD(P)-binding domain"/>
    <property type="match status" value="1"/>
</dbReference>
<name>A0AAN9ZHW8_9ORTH</name>
<proteinExistence type="inferred from homology"/>
<accession>A0AAN9ZHW8</accession>
<dbReference type="PROSITE" id="PS00624">
    <property type="entry name" value="GMC_OXRED_2"/>
    <property type="match status" value="1"/>
</dbReference>
<feature type="compositionally biased region" description="Low complexity" evidence="4">
    <location>
        <begin position="658"/>
        <end position="685"/>
    </location>
</feature>
<evidence type="ECO:0000259" key="5">
    <source>
        <dbReference type="PROSITE" id="PS00623"/>
    </source>
</evidence>
<dbReference type="AlphaFoldDB" id="A0AAN9ZHW8"/>
<comment type="caution">
    <text evidence="7">The sequence shown here is derived from an EMBL/GenBank/DDBJ whole genome shotgun (WGS) entry which is preliminary data.</text>
</comment>
<dbReference type="EMBL" id="JAZDUA010000004">
    <property type="protein sequence ID" value="KAK7874212.1"/>
    <property type="molecule type" value="Genomic_DNA"/>
</dbReference>
<protein>
    <recommendedName>
        <fullName evidence="5 6">Glucose-methanol-choline oxidoreductase N-terminal domain-containing protein</fullName>
    </recommendedName>
</protein>
<keyword evidence="8" id="KW-1185">Reference proteome</keyword>
<evidence type="ECO:0000313" key="7">
    <source>
        <dbReference type="EMBL" id="KAK7874212.1"/>
    </source>
</evidence>
<evidence type="ECO:0000256" key="4">
    <source>
        <dbReference type="SAM" id="MobiDB-lite"/>
    </source>
</evidence>
<dbReference type="InterPro" id="IPR007867">
    <property type="entry name" value="GMC_OxRtase_C"/>
</dbReference>
<evidence type="ECO:0000313" key="8">
    <source>
        <dbReference type="Proteomes" id="UP001378592"/>
    </source>
</evidence>
<keyword evidence="2 3" id="KW-0274">FAD</keyword>
<evidence type="ECO:0000256" key="1">
    <source>
        <dbReference type="ARBA" id="ARBA00010790"/>
    </source>
</evidence>
<feature type="domain" description="Glucose-methanol-choline oxidoreductase N-terminal" evidence="5">
    <location>
        <begin position="138"/>
        <end position="161"/>
    </location>
</feature>
<dbReference type="PANTHER" id="PTHR11552:SF154">
    <property type="entry name" value="FI04917P"/>
    <property type="match status" value="1"/>
</dbReference>
<feature type="domain" description="Glucose-methanol-choline oxidoreductase N-terminal" evidence="6">
    <location>
        <begin position="315"/>
        <end position="329"/>
    </location>
</feature>
<dbReference type="GO" id="GO:0016614">
    <property type="term" value="F:oxidoreductase activity, acting on CH-OH group of donors"/>
    <property type="evidence" value="ECO:0007669"/>
    <property type="project" value="InterPro"/>
</dbReference>
<feature type="binding site" evidence="2">
    <location>
        <position position="140"/>
    </location>
    <ligand>
        <name>FAD</name>
        <dbReference type="ChEBI" id="CHEBI:57692"/>
    </ligand>
</feature>
<evidence type="ECO:0000259" key="6">
    <source>
        <dbReference type="PROSITE" id="PS00624"/>
    </source>
</evidence>
<dbReference type="InterPro" id="IPR012132">
    <property type="entry name" value="GMC_OxRdtase"/>
</dbReference>